<evidence type="ECO:0000313" key="1">
    <source>
        <dbReference type="EMBL" id="MTF37622.1"/>
    </source>
</evidence>
<dbReference type="SUPFAM" id="SSF53756">
    <property type="entry name" value="UDP-Glycosyltransferase/glycogen phosphorylase"/>
    <property type="match status" value="1"/>
</dbReference>
<name>A0A844GRD7_9CHRO</name>
<dbReference type="InterPro" id="IPR019994">
    <property type="entry name" value="Lipid-A-disac_synthase-rel_put"/>
</dbReference>
<sequence length="404" mass="45274">MLSDKNCSQKKILLISNGHGEDLNSSLIGEKLKILNPHFQVDSFPIVGEGKSYLNKNIPIVAPLQQMPSGGIFYLNPINFIKDLTSGLITLTIQQIVTINRIKNNYDFCVAVGDVVPLFFAYLTGKKFVSFLVANSSYYENHLKLPFLTKLILNSNRCLKIFTKDEFTRDDLKKQGFKNVICEGYPIMDTLVSSKNNLPINPQLPMIALLPGSRFPEALNNLILELKVCEILVKKYGGKWQFYTALVSTIKENDLRDLALQIDWKYSQGILKKEINGAEINIHLYYDAFADILLQCNLVIGMAGTAVEQAVGLGKPVVQIPGEGPQFTYRFAEAQMRLLGLNVITVEDDKDIEKKCEQGADKIKEILQNSNFLEKCVKNGKERIGDRGASLKMAHHIEQLVSAN</sequence>
<evidence type="ECO:0000313" key="2">
    <source>
        <dbReference type="Proteomes" id="UP000437131"/>
    </source>
</evidence>
<dbReference type="RefSeq" id="WP_155082499.1">
    <property type="nucleotide sequence ID" value="NZ_WMIA01000001.1"/>
</dbReference>
<accession>A0A844GRD7</accession>
<dbReference type="EMBL" id="WMIA01000001">
    <property type="protein sequence ID" value="MTF37622.1"/>
    <property type="molecule type" value="Genomic_DNA"/>
</dbReference>
<gene>
    <name evidence="1" type="ORF">GGC33_01575</name>
</gene>
<dbReference type="NCBIfam" id="TIGR03492">
    <property type="entry name" value="lipid-A-disaccharide synthase-related protein"/>
    <property type="match status" value="1"/>
</dbReference>
<reference evidence="1 2" key="1">
    <citation type="submission" date="2019-11" db="EMBL/GenBank/DDBJ databases">
        <title>Isolation of a new High Light Tolerant Cyanobacteria.</title>
        <authorList>
            <person name="Dobson Z."/>
            <person name="Vaughn N."/>
            <person name="Vaughn M."/>
            <person name="Fromme P."/>
            <person name="Mazor Y."/>
        </authorList>
    </citation>
    <scope>NUCLEOTIDE SEQUENCE [LARGE SCALE GENOMIC DNA]</scope>
    <source>
        <strain evidence="1 2">0216</strain>
    </source>
</reference>
<dbReference type="Gene3D" id="3.40.50.2000">
    <property type="entry name" value="Glycogen Phosphorylase B"/>
    <property type="match status" value="1"/>
</dbReference>
<dbReference type="PANTHER" id="PTHR39517:SF1">
    <property type="entry name" value="LIPID-A-DISACCHARIDE SYNTHASE"/>
    <property type="match status" value="1"/>
</dbReference>
<protein>
    <recommendedName>
        <fullName evidence="3">Lipid-A-disaccharide synthase</fullName>
    </recommendedName>
</protein>
<comment type="caution">
    <text evidence="1">The sequence shown here is derived from an EMBL/GenBank/DDBJ whole genome shotgun (WGS) entry which is preliminary data.</text>
</comment>
<dbReference type="Proteomes" id="UP000437131">
    <property type="component" value="Unassembled WGS sequence"/>
</dbReference>
<dbReference type="PANTHER" id="PTHR39517">
    <property type="entry name" value="SLL0192 PROTEIN"/>
    <property type="match status" value="1"/>
</dbReference>
<proteinExistence type="predicted"/>
<organism evidence="1 2">
    <name type="scientific">Cyanobacterium aponinum 0216</name>
    <dbReference type="NCBI Taxonomy" id="2676140"/>
    <lineage>
        <taxon>Bacteria</taxon>
        <taxon>Bacillati</taxon>
        <taxon>Cyanobacteriota</taxon>
        <taxon>Cyanophyceae</taxon>
        <taxon>Oscillatoriophycideae</taxon>
        <taxon>Chroococcales</taxon>
        <taxon>Geminocystaceae</taxon>
        <taxon>Cyanobacterium</taxon>
    </lineage>
</organism>
<evidence type="ECO:0008006" key="3">
    <source>
        <dbReference type="Google" id="ProtNLM"/>
    </source>
</evidence>
<dbReference type="AlphaFoldDB" id="A0A844GRD7"/>